<reference evidence="3" key="1">
    <citation type="submission" date="2016-06" db="EMBL/GenBank/DDBJ databases">
        <title>Parallel loss of symbiosis genes in relatives of nitrogen-fixing non-legume Parasponia.</title>
        <authorList>
            <person name="Van Velzen R."/>
            <person name="Holmer R."/>
            <person name="Bu F."/>
            <person name="Rutten L."/>
            <person name="Van Zeijl A."/>
            <person name="Liu W."/>
            <person name="Santuari L."/>
            <person name="Cao Q."/>
            <person name="Sharma T."/>
            <person name="Shen D."/>
            <person name="Roswanjaya Y."/>
            <person name="Wardhani T."/>
            <person name="Kalhor M.S."/>
            <person name="Jansen J."/>
            <person name="Van den Hoogen J."/>
            <person name="Gungor B."/>
            <person name="Hartog M."/>
            <person name="Hontelez J."/>
            <person name="Verver J."/>
            <person name="Yang W.-C."/>
            <person name="Schijlen E."/>
            <person name="Repin R."/>
            <person name="Schilthuizen M."/>
            <person name="Schranz E."/>
            <person name="Heidstra R."/>
            <person name="Miyata K."/>
            <person name="Fedorova E."/>
            <person name="Kohlen W."/>
            <person name="Bisseling T."/>
            <person name="Smit S."/>
            <person name="Geurts R."/>
        </authorList>
    </citation>
    <scope>NUCLEOTIDE SEQUENCE [LARGE SCALE GENOMIC DNA]</scope>
    <source>
        <strain evidence="3">cv. WU1-14</strain>
    </source>
</reference>
<dbReference type="CDD" id="cd00303">
    <property type="entry name" value="retropepsin_like"/>
    <property type="match status" value="1"/>
</dbReference>
<feature type="compositionally biased region" description="Basic residues" evidence="1">
    <location>
        <begin position="114"/>
        <end position="129"/>
    </location>
</feature>
<dbReference type="Proteomes" id="UP000237105">
    <property type="component" value="Unassembled WGS sequence"/>
</dbReference>
<accession>A0A2P5AXL2</accession>
<gene>
    <name evidence="2" type="ORF">PanWU01x14_290510</name>
</gene>
<evidence type="ECO:0000313" key="3">
    <source>
        <dbReference type="Proteomes" id="UP000237105"/>
    </source>
</evidence>
<feature type="region of interest" description="Disordered" evidence="1">
    <location>
        <begin position="106"/>
        <end position="129"/>
    </location>
</feature>
<organism evidence="2 3">
    <name type="scientific">Parasponia andersonii</name>
    <name type="common">Sponia andersonii</name>
    <dbReference type="NCBI Taxonomy" id="3476"/>
    <lineage>
        <taxon>Eukaryota</taxon>
        <taxon>Viridiplantae</taxon>
        <taxon>Streptophyta</taxon>
        <taxon>Embryophyta</taxon>
        <taxon>Tracheophyta</taxon>
        <taxon>Spermatophyta</taxon>
        <taxon>Magnoliopsida</taxon>
        <taxon>eudicotyledons</taxon>
        <taxon>Gunneridae</taxon>
        <taxon>Pentapetalae</taxon>
        <taxon>rosids</taxon>
        <taxon>fabids</taxon>
        <taxon>Rosales</taxon>
        <taxon>Cannabaceae</taxon>
        <taxon>Parasponia</taxon>
    </lineage>
</organism>
<keyword evidence="3" id="KW-1185">Reference proteome</keyword>
<name>A0A2P5AXL2_PARAD</name>
<dbReference type="OrthoDB" id="1747743at2759"/>
<evidence type="ECO:0000313" key="2">
    <source>
        <dbReference type="EMBL" id="PON41294.1"/>
    </source>
</evidence>
<dbReference type="PANTHER" id="PTHR35046:SF9">
    <property type="entry name" value="RNA-DIRECTED DNA POLYMERASE"/>
    <property type="match status" value="1"/>
</dbReference>
<sequence length="129" mass="15337">MVKQLGLPTIRHPRPYKLQWLNDSGEGKVNKHVLVSFCIGKYEDEILCDIVSMQAGHLLLGSPWQFDRRVKYDGFTNKNSFVLNQRIITLVLLTLKEVHKDQVRLQKKSEQNRRVKKRERLKKKREKRQ</sequence>
<dbReference type="AlphaFoldDB" id="A0A2P5AXL2"/>
<protein>
    <submittedName>
        <fullName evidence="2">Uncharacterized protein</fullName>
    </submittedName>
</protein>
<dbReference type="PANTHER" id="PTHR35046">
    <property type="entry name" value="ZINC KNUCKLE (CCHC-TYPE) FAMILY PROTEIN"/>
    <property type="match status" value="1"/>
</dbReference>
<proteinExistence type="predicted"/>
<evidence type="ECO:0000256" key="1">
    <source>
        <dbReference type="SAM" id="MobiDB-lite"/>
    </source>
</evidence>
<dbReference type="EMBL" id="JXTB01000418">
    <property type="protein sequence ID" value="PON41294.1"/>
    <property type="molecule type" value="Genomic_DNA"/>
</dbReference>
<comment type="caution">
    <text evidence="2">The sequence shown here is derived from an EMBL/GenBank/DDBJ whole genome shotgun (WGS) entry which is preliminary data.</text>
</comment>